<evidence type="ECO:0000256" key="2">
    <source>
        <dbReference type="ARBA" id="ARBA00022527"/>
    </source>
</evidence>
<organism evidence="11 12">
    <name type="scientific">Amycolatopsis tucumanensis</name>
    <dbReference type="NCBI Taxonomy" id="401106"/>
    <lineage>
        <taxon>Bacteria</taxon>
        <taxon>Bacillati</taxon>
        <taxon>Actinomycetota</taxon>
        <taxon>Actinomycetes</taxon>
        <taxon>Pseudonocardiales</taxon>
        <taxon>Pseudonocardiaceae</taxon>
        <taxon>Amycolatopsis</taxon>
    </lineage>
</organism>
<feature type="binding site" evidence="7">
    <location>
        <position position="49"/>
    </location>
    <ligand>
        <name>ATP</name>
        <dbReference type="ChEBI" id="CHEBI:30616"/>
    </ligand>
</feature>
<evidence type="ECO:0000256" key="3">
    <source>
        <dbReference type="ARBA" id="ARBA00022679"/>
    </source>
</evidence>
<sequence>MTTTDGLTVDGAGNLLAGRYRLESRVGAGGTGVVWLARDERLERQVAVKQLWPGPAQSEQARQRILREGRNAARLRHPNVVTVHDVAEHNGQPVLVMEYVPSRSLAEVVAEQGLLTPEAVARIGLQAAGALAAAHAAGIVHRDVKPGNLLVADDGTVKIADFGISRATGDSALTQGGLVSGTPMFLAPEIARGEEPTPDSDVFSLGATLYDAVEGVPPFGDDENPIALLHRVAAGEVPEPQYAGPLAPVLMAMLRPDPAQRPSTVQVVTALQAVADGQPVPPRTLNPARARTQPVVTPSSLTVPVAPVAGPGGAGTRVNAPVAAGTRVNAPVAAGRRLNTPVAGAAGAGTRLNKRVAGLVASKRRFLLPVVGVLLAVLAVVILFTQLTPDPPAPAPAPPPAALDAAAITGAVREYYALLPARPDNAWTRLGPKMQAQGQDAYRARWAGITALTVTTPPAVVADNTVSVTIAYTFEDGRVVTETHRLGLIPAAPAPLIDSDAVLSSETSTPPPPPPPSPTPTSAAEPPRAGDDRGDRHDDDRGDHRPGRGHGRDRD</sequence>
<keyword evidence="9" id="KW-0472">Membrane</keyword>
<dbReference type="EC" id="2.7.11.1" evidence="1"/>
<dbReference type="PANTHER" id="PTHR43289:SF6">
    <property type="entry name" value="SERINE_THREONINE-PROTEIN KINASE NEKL-3"/>
    <property type="match status" value="1"/>
</dbReference>
<evidence type="ECO:0000256" key="9">
    <source>
        <dbReference type="SAM" id="Phobius"/>
    </source>
</evidence>
<evidence type="ECO:0000256" key="1">
    <source>
        <dbReference type="ARBA" id="ARBA00012513"/>
    </source>
</evidence>
<comment type="caution">
    <text evidence="11">The sequence shown here is derived from an EMBL/GenBank/DDBJ whole genome shotgun (WGS) entry which is preliminary data.</text>
</comment>
<dbReference type="EMBL" id="BAABCM010000014">
    <property type="protein sequence ID" value="GAA3844318.1"/>
    <property type="molecule type" value="Genomic_DNA"/>
</dbReference>
<dbReference type="Gene3D" id="1.10.510.10">
    <property type="entry name" value="Transferase(Phosphotransferase) domain 1"/>
    <property type="match status" value="1"/>
</dbReference>
<dbReference type="InterPro" id="IPR008271">
    <property type="entry name" value="Ser/Thr_kinase_AS"/>
</dbReference>
<dbReference type="Proteomes" id="UP001501624">
    <property type="component" value="Unassembled WGS sequence"/>
</dbReference>
<dbReference type="InterPro" id="IPR011009">
    <property type="entry name" value="Kinase-like_dom_sf"/>
</dbReference>
<keyword evidence="2" id="KW-0723">Serine/threonine-protein kinase</keyword>
<evidence type="ECO:0000259" key="10">
    <source>
        <dbReference type="PROSITE" id="PS50011"/>
    </source>
</evidence>
<dbReference type="PANTHER" id="PTHR43289">
    <property type="entry name" value="MITOGEN-ACTIVATED PROTEIN KINASE KINASE KINASE 20-RELATED"/>
    <property type="match status" value="1"/>
</dbReference>
<evidence type="ECO:0000256" key="6">
    <source>
        <dbReference type="ARBA" id="ARBA00022840"/>
    </source>
</evidence>
<dbReference type="InterPro" id="IPR017441">
    <property type="entry name" value="Protein_kinase_ATP_BS"/>
</dbReference>
<keyword evidence="4 7" id="KW-0547">Nucleotide-binding</keyword>
<keyword evidence="12" id="KW-1185">Reference proteome</keyword>
<gene>
    <name evidence="11" type="ORF">GCM10022380_73200</name>
</gene>
<feature type="transmembrane region" description="Helical" evidence="9">
    <location>
        <begin position="366"/>
        <end position="384"/>
    </location>
</feature>
<accession>A0ABP7JG51</accession>
<dbReference type="RefSeq" id="WP_237338621.1">
    <property type="nucleotide sequence ID" value="NZ_BAABCM010000014.1"/>
</dbReference>
<evidence type="ECO:0000256" key="7">
    <source>
        <dbReference type="PROSITE-ProRule" id="PRU10141"/>
    </source>
</evidence>
<feature type="domain" description="Protein kinase" evidence="10">
    <location>
        <begin position="20"/>
        <end position="274"/>
    </location>
</feature>
<feature type="compositionally biased region" description="Basic and acidic residues" evidence="8">
    <location>
        <begin position="528"/>
        <end position="555"/>
    </location>
</feature>
<evidence type="ECO:0000313" key="12">
    <source>
        <dbReference type="Proteomes" id="UP001501624"/>
    </source>
</evidence>
<keyword evidence="6 7" id="KW-0067">ATP-binding</keyword>
<keyword evidence="9" id="KW-0812">Transmembrane</keyword>
<evidence type="ECO:0000256" key="5">
    <source>
        <dbReference type="ARBA" id="ARBA00022777"/>
    </source>
</evidence>
<keyword evidence="5" id="KW-0418">Kinase</keyword>
<evidence type="ECO:0000256" key="8">
    <source>
        <dbReference type="SAM" id="MobiDB-lite"/>
    </source>
</evidence>
<keyword evidence="3" id="KW-0808">Transferase</keyword>
<name>A0ABP7JG51_9PSEU</name>
<dbReference type="Gene3D" id="3.30.200.20">
    <property type="entry name" value="Phosphorylase Kinase, domain 1"/>
    <property type="match status" value="1"/>
</dbReference>
<dbReference type="Pfam" id="PF00069">
    <property type="entry name" value="Pkinase"/>
    <property type="match status" value="1"/>
</dbReference>
<evidence type="ECO:0000256" key="4">
    <source>
        <dbReference type="ARBA" id="ARBA00022741"/>
    </source>
</evidence>
<dbReference type="InterPro" id="IPR000719">
    <property type="entry name" value="Prot_kinase_dom"/>
</dbReference>
<protein>
    <recommendedName>
        <fullName evidence="1">non-specific serine/threonine protein kinase</fullName>
        <ecNumber evidence="1">2.7.11.1</ecNumber>
    </recommendedName>
</protein>
<dbReference type="PROSITE" id="PS00107">
    <property type="entry name" value="PROTEIN_KINASE_ATP"/>
    <property type="match status" value="1"/>
</dbReference>
<proteinExistence type="predicted"/>
<keyword evidence="9" id="KW-1133">Transmembrane helix</keyword>
<dbReference type="SMART" id="SM00220">
    <property type="entry name" value="S_TKc"/>
    <property type="match status" value="1"/>
</dbReference>
<dbReference type="PROSITE" id="PS50011">
    <property type="entry name" value="PROTEIN_KINASE_DOM"/>
    <property type="match status" value="1"/>
</dbReference>
<reference evidence="12" key="1">
    <citation type="journal article" date="2019" name="Int. J. Syst. Evol. Microbiol.">
        <title>The Global Catalogue of Microorganisms (GCM) 10K type strain sequencing project: providing services to taxonomists for standard genome sequencing and annotation.</title>
        <authorList>
            <consortium name="The Broad Institute Genomics Platform"/>
            <consortium name="The Broad Institute Genome Sequencing Center for Infectious Disease"/>
            <person name="Wu L."/>
            <person name="Ma J."/>
        </authorList>
    </citation>
    <scope>NUCLEOTIDE SEQUENCE [LARGE SCALE GENOMIC DNA]</scope>
    <source>
        <strain evidence="12">JCM 17017</strain>
    </source>
</reference>
<dbReference type="SUPFAM" id="SSF56112">
    <property type="entry name" value="Protein kinase-like (PK-like)"/>
    <property type="match status" value="1"/>
</dbReference>
<evidence type="ECO:0000313" key="11">
    <source>
        <dbReference type="EMBL" id="GAA3844318.1"/>
    </source>
</evidence>
<dbReference type="PROSITE" id="PS00108">
    <property type="entry name" value="PROTEIN_KINASE_ST"/>
    <property type="match status" value="1"/>
</dbReference>
<feature type="compositionally biased region" description="Pro residues" evidence="8">
    <location>
        <begin position="509"/>
        <end position="519"/>
    </location>
</feature>
<feature type="region of interest" description="Disordered" evidence="8">
    <location>
        <begin position="502"/>
        <end position="555"/>
    </location>
</feature>
<dbReference type="CDD" id="cd14014">
    <property type="entry name" value="STKc_PknB_like"/>
    <property type="match status" value="1"/>
</dbReference>